<evidence type="ECO:0000256" key="1">
    <source>
        <dbReference type="SAM" id="Coils"/>
    </source>
</evidence>
<dbReference type="Proteomes" id="UP001148018">
    <property type="component" value="Unassembled WGS sequence"/>
</dbReference>
<evidence type="ECO:0000313" key="5">
    <source>
        <dbReference type="Proteomes" id="UP001148018"/>
    </source>
</evidence>
<accession>A0A9Q0IWR7</accession>
<proteinExistence type="predicted"/>
<feature type="coiled-coil region" evidence="1">
    <location>
        <begin position="153"/>
        <end position="190"/>
    </location>
</feature>
<protein>
    <recommendedName>
        <fullName evidence="3">Kinesin-like protein KIF6/9 C-terminal domain-containing protein</fullName>
    </recommendedName>
</protein>
<dbReference type="Pfam" id="PF23735">
    <property type="entry name" value="KIF9"/>
    <property type="match status" value="1"/>
</dbReference>
<evidence type="ECO:0000259" key="3">
    <source>
        <dbReference type="Pfam" id="PF23735"/>
    </source>
</evidence>
<dbReference type="AlphaFoldDB" id="A0A9Q0IWR7"/>
<evidence type="ECO:0000313" key="4">
    <source>
        <dbReference type="EMBL" id="KAJ3613345.1"/>
    </source>
</evidence>
<organism evidence="4 5">
    <name type="scientific">Muraenolepis orangiensis</name>
    <name type="common">Patagonian moray cod</name>
    <dbReference type="NCBI Taxonomy" id="630683"/>
    <lineage>
        <taxon>Eukaryota</taxon>
        <taxon>Metazoa</taxon>
        <taxon>Chordata</taxon>
        <taxon>Craniata</taxon>
        <taxon>Vertebrata</taxon>
        <taxon>Euteleostomi</taxon>
        <taxon>Actinopterygii</taxon>
        <taxon>Neopterygii</taxon>
        <taxon>Teleostei</taxon>
        <taxon>Neoteleostei</taxon>
        <taxon>Acanthomorphata</taxon>
        <taxon>Zeiogadaria</taxon>
        <taxon>Gadariae</taxon>
        <taxon>Gadiformes</taxon>
        <taxon>Muraenolepidoidei</taxon>
        <taxon>Muraenolepididae</taxon>
        <taxon>Muraenolepis</taxon>
    </lineage>
</organism>
<keyword evidence="5" id="KW-1185">Reference proteome</keyword>
<feature type="coiled-coil region" evidence="1">
    <location>
        <begin position="102"/>
        <end position="129"/>
    </location>
</feature>
<gene>
    <name evidence="4" type="ORF">NHX12_019595</name>
</gene>
<comment type="caution">
    <text evidence="4">The sequence shown here is derived from an EMBL/GenBank/DDBJ whole genome shotgun (WGS) entry which is preliminary data.</text>
</comment>
<feature type="domain" description="Kinesin-like protein KIF6/9 C-terminal" evidence="3">
    <location>
        <begin position="70"/>
        <end position="205"/>
    </location>
</feature>
<evidence type="ECO:0000256" key="2">
    <source>
        <dbReference type="SAM" id="MobiDB-lite"/>
    </source>
</evidence>
<name>A0A9Q0IWR7_9TELE</name>
<dbReference type="OrthoDB" id="8961131at2759"/>
<feature type="region of interest" description="Disordered" evidence="2">
    <location>
        <begin position="1"/>
        <end position="30"/>
    </location>
</feature>
<keyword evidence="1" id="KW-0175">Coiled coil</keyword>
<reference evidence="4" key="1">
    <citation type="submission" date="2022-07" db="EMBL/GenBank/DDBJ databases">
        <title>Chromosome-level genome of Muraenolepis orangiensis.</title>
        <authorList>
            <person name="Kim J."/>
        </authorList>
    </citation>
    <scope>NUCLEOTIDE SEQUENCE</scope>
    <source>
        <strain evidence="4">KU_S4_2022</strain>
        <tissue evidence="4">Muscle</tissue>
    </source>
</reference>
<sequence length="220" mass="25091">MFGRSLARISHSDPSVASGEGGEERGGDGRPHRVLVYSAAVMDDVPHALVAPTGGQDIIIWEGLARLSAGKQEAFDIFRRDHQDRRTIENNKTVLAQRSSEARALREKVNRTKNSINELKKQLEMRRMQRAAQGVTGGLPEEEERDPVEGKLLKQVEEEKRNYKSTFDHLKALKTEIKHLQLLLERAKVKLQKDFQEWWSEETWRLQVMMIGGPVSLVTR</sequence>
<dbReference type="EMBL" id="JANIIK010000035">
    <property type="protein sequence ID" value="KAJ3613345.1"/>
    <property type="molecule type" value="Genomic_DNA"/>
</dbReference>
<dbReference type="InterPro" id="IPR056524">
    <property type="entry name" value="KIF6/9_C"/>
</dbReference>